<protein>
    <submittedName>
        <fullName evidence="3">LysM peptidoglycan-binding domain-containing protein</fullName>
    </submittedName>
</protein>
<dbReference type="SUPFAM" id="SSF54106">
    <property type="entry name" value="LysM domain"/>
    <property type="match status" value="1"/>
</dbReference>
<evidence type="ECO:0000259" key="2">
    <source>
        <dbReference type="PROSITE" id="PS51782"/>
    </source>
</evidence>
<dbReference type="PANTHER" id="PTHR34700:SF4">
    <property type="entry name" value="PHAGE-LIKE ELEMENT PBSX PROTEIN XKDP"/>
    <property type="match status" value="1"/>
</dbReference>
<proteinExistence type="predicted"/>
<organism evidence="3 4">
    <name type="scientific">Noviherbaspirillum galbum</name>
    <dbReference type="NCBI Taxonomy" id="2709383"/>
    <lineage>
        <taxon>Bacteria</taxon>
        <taxon>Pseudomonadati</taxon>
        <taxon>Pseudomonadota</taxon>
        <taxon>Betaproteobacteria</taxon>
        <taxon>Burkholderiales</taxon>
        <taxon>Oxalobacteraceae</taxon>
        <taxon>Noviherbaspirillum</taxon>
    </lineage>
</organism>
<comment type="caution">
    <text evidence="3">The sequence shown here is derived from an EMBL/GenBank/DDBJ whole genome shotgun (WGS) entry which is preliminary data.</text>
</comment>
<dbReference type="Pfam" id="PF01476">
    <property type="entry name" value="LysM"/>
    <property type="match status" value="1"/>
</dbReference>
<keyword evidence="1" id="KW-0732">Signal</keyword>
<dbReference type="PANTHER" id="PTHR34700">
    <property type="entry name" value="POTASSIUM BINDING PROTEIN KBP"/>
    <property type="match status" value="1"/>
</dbReference>
<accession>A0A6B3ST38</accession>
<name>A0A6B3ST38_9BURK</name>
<reference evidence="3 4" key="1">
    <citation type="submission" date="2020-02" db="EMBL/GenBank/DDBJ databases">
        <authorList>
            <person name="Kim M.K."/>
        </authorList>
    </citation>
    <scope>NUCLEOTIDE SEQUENCE [LARGE SCALE GENOMIC DNA]</scope>
    <source>
        <strain evidence="3 4">17J57-3</strain>
    </source>
</reference>
<feature type="signal peptide" evidence="1">
    <location>
        <begin position="1"/>
        <end position="25"/>
    </location>
</feature>
<feature type="chain" id="PRO_5025361880" evidence="1">
    <location>
        <begin position="26"/>
        <end position="388"/>
    </location>
</feature>
<dbReference type="CDD" id="cd00118">
    <property type="entry name" value="LysM"/>
    <property type="match status" value="1"/>
</dbReference>
<keyword evidence="4" id="KW-1185">Reference proteome</keyword>
<sequence>MKKFSTAALSLPLALGMAFALPGHAAPDGAARPDSQAAQAASSRCAFLPNAPDQHVVVRGDTLWDISGKFLKHAWCWPQVWGMNREEIRNPHWIYPGQVVIFDRAAGRLRLGNAVGSGAMAGSGMAGGIQTVKLSPQLRTQGLGQDAVPAIPSNIIEPFLSKPLVVGEDDLKNAARIVATPEGRVNVAKDDKVYVRGDIHAGTSFQVFRPGTPLKDPVTGNIRGYEATYLGTIKLDRAARADNEAHAFYVVDVKQEMGVGDRLLPVPPTPILNYVPHPPERQLDARVMSVYGGVTQAGQNQIVSINRGKDAGLDMGTVLELYQTGRVIRDKTDPGGWSIGTLGKPEVKIPDNQYGSLFIFRVFDNISYGLVMQVTEPVQIGDIAKSPE</sequence>
<dbReference type="Proteomes" id="UP000482155">
    <property type="component" value="Unassembled WGS sequence"/>
</dbReference>
<evidence type="ECO:0000313" key="4">
    <source>
        <dbReference type="Proteomes" id="UP000482155"/>
    </source>
</evidence>
<dbReference type="Gene3D" id="3.10.350.10">
    <property type="entry name" value="LysM domain"/>
    <property type="match status" value="1"/>
</dbReference>
<evidence type="ECO:0000256" key="1">
    <source>
        <dbReference type="SAM" id="SignalP"/>
    </source>
</evidence>
<gene>
    <name evidence="3" type="ORF">G3574_22320</name>
</gene>
<dbReference type="AlphaFoldDB" id="A0A6B3ST38"/>
<dbReference type="InterPro" id="IPR018392">
    <property type="entry name" value="LysM"/>
</dbReference>
<evidence type="ECO:0000313" key="3">
    <source>
        <dbReference type="EMBL" id="NEX63824.1"/>
    </source>
</evidence>
<dbReference type="RefSeq" id="WP_163967758.1">
    <property type="nucleotide sequence ID" value="NZ_JAAIVB010000075.1"/>
</dbReference>
<dbReference type="InterPro" id="IPR052196">
    <property type="entry name" value="Bact_Kbp"/>
</dbReference>
<dbReference type="PROSITE" id="PS51782">
    <property type="entry name" value="LYSM"/>
    <property type="match status" value="1"/>
</dbReference>
<dbReference type="InterPro" id="IPR036779">
    <property type="entry name" value="LysM_dom_sf"/>
</dbReference>
<dbReference type="EMBL" id="JAAIVB010000075">
    <property type="protein sequence ID" value="NEX63824.1"/>
    <property type="molecule type" value="Genomic_DNA"/>
</dbReference>
<feature type="domain" description="LysM" evidence="2">
    <location>
        <begin position="53"/>
        <end position="102"/>
    </location>
</feature>